<dbReference type="SUPFAM" id="SSF57302">
    <property type="entry name" value="Snake toxin-like"/>
    <property type="match status" value="1"/>
</dbReference>
<keyword evidence="6" id="KW-1015">Disulfide bond</keyword>
<accession>A0AAV6FQC9</accession>
<proteinExistence type="inferred from homology"/>
<feature type="chain" id="PRO_5044011753" description="UPAR/Ly6 domain-containing protein" evidence="10">
    <location>
        <begin position="21"/>
        <end position="129"/>
    </location>
</feature>
<dbReference type="InterPro" id="IPR046354">
    <property type="entry name" value="SPACA4/Bouncer"/>
</dbReference>
<dbReference type="Proteomes" id="UP000823561">
    <property type="component" value="Chromosome 20"/>
</dbReference>
<evidence type="ECO:0000256" key="1">
    <source>
        <dbReference type="ARBA" id="ARBA00004609"/>
    </source>
</evidence>
<dbReference type="GO" id="GO:0098552">
    <property type="term" value="C:side of membrane"/>
    <property type="evidence" value="ECO:0007669"/>
    <property type="project" value="UniProtKB-KW"/>
</dbReference>
<comment type="similarity">
    <text evidence="9">Belongs to the SPACA4/bouncer family.</text>
</comment>
<dbReference type="Pfam" id="PF00021">
    <property type="entry name" value="UPAR_LY6"/>
    <property type="match status" value="1"/>
</dbReference>
<sequence>MNRLLLSIFAVTACFAIAHGLQCYKCNIGFWDLCITTKITCSAGESCFSGEGEAAKVMKIKKKGCLENAKCNTTSEVNFPSDSNTTVYKMKSTCCGSDLCNAAPGLPHISILPLALATLLTVITAKALV</sequence>
<dbReference type="InterPro" id="IPR045860">
    <property type="entry name" value="Snake_toxin-like_sf"/>
</dbReference>
<evidence type="ECO:0000256" key="7">
    <source>
        <dbReference type="ARBA" id="ARBA00023180"/>
    </source>
</evidence>
<comment type="subcellular location">
    <subcellularLocation>
        <location evidence="1">Cell membrane</location>
        <topology evidence="1">Lipid-anchor</topology>
        <topology evidence="1">GPI-anchor</topology>
    </subcellularLocation>
</comment>
<dbReference type="GO" id="GO:0005886">
    <property type="term" value="C:plasma membrane"/>
    <property type="evidence" value="ECO:0007669"/>
    <property type="project" value="UniProtKB-SubCell"/>
</dbReference>
<feature type="signal peptide" evidence="10">
    <location>
        <begin position="1"/>
        <end position="20"/>
    </location>
</feature>
<feature type="domain" description="UPAR/Ly6" evidence="11">
    <location>
        <begin position="19"/>
        <end position="102"/>
    </location>
</feature>
<evidence type="ECO:0000313" key="13">
    <source>
        <dbReference type="Proteomes" id="UP000823561"/>
    </source>
</evidence>
<evidence type="ECO:0000256" key="5">
    <source>
        <dbReference type="ARBA" id="ARBA00023136"/>
    </source>
</evidence>
<evidence type="ECO:0000256" key="6">
    <source>
        <dbReference type="ARBA" id="ARBA00023157"/>
    </source>
</evidence>
<keyword evidence="5" id="KW-0472">Membrane</keyword>
<dbReference type="AlphaFoldDB" id="A0AAV6FQC9"/>
<keyword evidence="4 10" id="KW-0732">Signal</keyword>
<evidence type="ECO:0000256" key="9">
    <source>
        <dbReference type="ARBA" id="ARBA00029446"/>
    </source>
</evidence>
<dbReference type="PANTHER" id="PTHR47613">
    <property type="entry name" value="SPERM ACROSOME MEMBRANE-ASSOCIATED PROTEIN 4"/>
    <property type="match status" value="1"/>
</dbReference>
<evidence type="ECO:0000256" key="2">
    <source>
        <dbReference type="ARBA" id="ARBA00022475"/>
    </source>
</evidence>
<organism evidence="12 13">
    <name type="scientific">Alosa alosa</name>
    <name type="common">allis shad</name>
    <dbReference type="NCBI Taxonomy" id="278164"/>
    <lineage>
        <taxon>Eukaryota</taxon>
        <taxon>Metazoa</taxon>
        <taxon>Chordata</taxon>
        <taxon>Craniata</taxon>
        <taxon>Vertebrata</taxon>
        <taxon>Euteleostomi</taxon>
        <taxon>Actinopterygii</taxon>
        <taxon>Neopterygii</taxon>
        <taxon>Teleostei</taxon>
        <taxon>Clupei</taxon>
        <taxon>Clupeiformes</taxon>
        <taxon>Clupeoidei</taxon>
        <taxon>Clupeidae</taxon>
        <taxon>Alosa</taxon>
    </lineage>
</organism>
<keyword evidence="3" id="KW-0336">GPI-anchor</keyword>
<comment type="caution">
    <text evidence="12">The sequence shown here is derived from an EMBL/GenBank/DDBJ whole genome shotgun (WGS) entry which is preliminary data.</text>
</comment>
<evidence type="ECO:0000313" key="12">
    <source>
        <dbReference type="EMBL" id="KAG5265069.1"/>
    </source>
</evidence>
<evidence type="ECO:0000256" key="10">
    <source>
        <dbReference type="SAM" id="SignalP"/>
    </source>
</evidence>
<name>A0AAV6FQC9_9TELE</name>
<dbReference type="Gene3D" id="2.10.60.10">
    <property type="entry name" value="CD59"/>
    <property type="match status" value="1"/>
</dbReference>
<dbReference type="GO" id="GO:0035036">
    <property type="term" value="P:sperm-egg recognition"/>
    <property type="evidence" value="ECO:0007669"/>
    <property type="project" value="TreeGrafter"/>
</dbReference>
<dbReference type="InterPro" id="IPR016054">
    <property type="entry name" value="LY6_UPA_recep-like"/>
</dbReference>
<dbReference type="EMBL" id="JADWDJ010000020">
    <property type="protein sequence ID" value="KAG5265069.1"/>
    <property type="molecule type" value="Genomic_DNA"/>
</dbReference>
<evidence type="ECO:0000256" key="8">
    <source>
        <dbReference type="ARBA" id="ARBA00023288"/>
    </source>
</evidence>
<reference evidence="12" key="1">
    <citation type="submission" date="2020-10" db="EMBL/GenBank/DDBJ databases">
        <title>Chromosome-scale genome assembly of the Allis shad, Alosa alosa.</title>
        <authorList>
            <person name="Margot Z."/>
            <person name="Christophe K."/>
            <person name="Cabau C."/>
            <person name="Louis A."/>
            <person name="Berthelot C."/>
            <person name="Parey E."/>
            <person name="Roest Crollius H."/>
            <person name="Montfort J."/>
            <person name="Robinson-Rechavi M."/>
            <person name="Bucao C."/>
            <person name="Bouchez O."/>
            <person name="Gislard M."/>
            <person name="Lluch J."/>
            <person name="Milhes M."/>
            <person name="Lampietro C."/>
            <person name="Lopez Roques C."/>
            <person name="Donnadieu C."/>
            <person name="Braasch I."/>
            <person name="Desvignes T."/>
            <person name="Postlethwait J."/>
            <person name="Bobe J."/>
            <person name="Guiguen Y."/>
        </authorList>
    </citation>
    <scope>NUCLEOTIDE SEQUENCE</scope>
    <source>
        <strain evidence="12">M-15738</strain>
        <tissue evidence="12">Blood</tissue>
    </source>
</reference>
<evidence type="ECO:0000256" key="4">
    <source>
        <dbReference type="ARBA" id="ARBA00022729"/>
    </source>
</evidence>
<dbReference type="PANTHER" id="PTHR47613:SF1">
    <property type="entry name" value="SPERM ACROSOME MEMBRANE-ASSOCIATED PROTEIN 4"/>
    <property type="match status" value="1"/>
</dbReference>
<keyword evidence="13" id="KW-1185">Reference proteome</keyword>
<keyword evidence="2" id="KW-1003">Cell membrane</keyword>
<gene>
    <name evidence="12" type="ORF">AALO_G00261090</name>
</gene>
<keyword evidence="8" id="KW-0449">Lipoprotein</keyword>
<evidence type="ECO:0000256" key="3">
    <source>
        <dbReference type="ARBA" id="ARBA00022622"/>
    </source>
</evidence>
<keyword evidence="7" id="KW-0325">Glycoprotein</keyword>
<evidence type="ECO:0000259" key="11">
    <source>
        <dbReference type="Pfam" id="PF00021"/>
    </source>
</evidence>
<protein>
    <recommendedName>
        <fullName evidence="11">UPAR/Ly6 domain-containing protein</fullName>
    </recommendedName>
</protein>